<proteinExistence type="predicted"/>
<feature type="non-terminal residue" evidence="2">
    <location>
        <position position="1"/>
    </location>
</feature>
<dbReference type="EMBL" id="CADCTH010000040">
    <property type="protein sequence ID" value="CAA9215346.1"/>
    <property type="molecule type" value="Genomic_DNA"/>
</dbReference>
<feature type="region of interest" description="Disordered" evidence="1">
    <location>
        <begin position="1"/>
        <end position="29"/>
    </location>
</feature>
<dbReference type="GO" id="GO:0004519">
    <property type="term" value="F:endonuclease activity"/>
    <property type="evidence" value="ECO:0007669"/>
    <property type="project" value="UniProtKB-KW"/>
</dbReference>
<name>A0A6J4H7N0_9PSEU</name>
<evidence type="ECO:0000313" key="2">
    <source>
        <dbReference type="EMBL" id="CAA9215346.1"/>
    </source>
</evidence>
<keyword evidence="2" id="KW-0540">Nuclease</keyword>
<accession>A0A6J4H7N0</accession>
<reference evidence="2" key="1">
    <citation type="submission" date="2020-02" db="EMBL/GenBank/DDBJ databases">
        <authorList>
            <person name="Meier V. D."/>
        </authorList>
    </citation>
    <scope>NUCLEOTIDE SEQUENCE</scope>
    <source>
        <strain evidence="2">AVDCRST_MAG54</strain>
    </source>
</reference>
<sequence length="29" mass="3458">AGHRPRHPVRHARLRRPARRRGRRVPAVL</sequence>
<keyword evidence="2" id="KW-0378">Hydrolase</keyword>
<evidence type="ECO:0000256" key="1">
    <source>
        <dbReference type="SAM" id="MobiDB-lite"/>
    </source>
</evidence>
<gene>
    <name evidence="2" type="ORF">AVDCRST_MAG54-309</name>
</gene>
<dbReference type="AlphaFoldDB" id="A0A6J4H7N0"/>
<feature type="non-terminal residue" evidence="2">
    <location>
        <position position="29"/>
    </location>
</feature>
<protein>
    <submittedName>
        <fullName evidence="2">Endonuclease NucS</fullName>
    </submittedName>
</protein>
<keyword evidence="2" id="KW-0255">Endonuclease</keyword>
<organism evidence="2">
    <name type="scientific">uncultured Actinomycetospora sp</name>
    <dbReference type="NCBI Taxonomy" id="1135996"/>
    <lineage>
        <taxon>Bacteria</taxon>
        <taxon>Bacillati</taxon>
        <taxon>Actinomycetota</taxon>
        <taxon>Actinomycetes</taxon>
        <taxon>Pseudonocardiales</taxon>
        <taxon>Pseudonocardiaceae</taxon>
        <taxon>Actinomycetospora</taxon>
        <taxon>environmental samples</taxon>
    </lineage>
</organism>